<comment type="similarity">
    <text evidence="3">Belongs to the DNA photolyase class-1 family.</text>
</comment>
<dbReference type="Pfam" id="PF00875">
    <property type="entry name" value="DNA_photolyase"/>
    <property type="match status" value="1"/>
</dbReference>
<evidence type="ECO:0000256" key="4">
    <source>
        <dbReference type="ARBA" id="ARBA00022630"/>
    </source>
</evidence>
<dbReference type="Proteomes" id="UP001524586">
    <property type="component" value="Unassembled WGS sequence"/>
</dbReference>
<name>A0ABT1U123_9GAMM</name>
<proteinExistence type="inferred from homology"/>
<dbReference type="PROSITE" id="PS00691">
    <property type="entry name" value="DNA_PHOTOLYASES_1_2"/>
    <property type="match status" value="1"/>
</dbReference>
<dbReference type="Gene3D" id="1.25.40.80">
    <property type="match status" value="1"/>
</dbReference>
<dbReference type="Pfam" id="PF03441">
    <property type="entry name" value="FAD_binding_7"/>
    <property type="match status" value="1"/>
</dbReference>
<dbReference type="PRINTS" id="PR00147">
    <property type="entry name" value="DNAPHOTLYASE"/>
</dbReference>
<comment type="cofactor">
    <cofactor evidence="1">
        <name>(6R)-5,10-methylene-5,6,7,8-tetrahydrofolate</name>
        <dbReference type="ChEBI" id="CHEBI:15636"/>
    </cofactor>
</comment>
<dbReference type="PANTHER" id="PTHR11455">
    <property type="entry name" value="CRYPTOCHROME"/>
    <property type="match status" value="1"/>
</dbReference>
<evidence type="ECO:0000256" key="6">
    <source>
        <dbReference type="ARBA" id="ARBA00022991"/>
    </source>
</evidence>
<dbReference type="InterPro" id="IPR036134">
    <property type="entry name" value="Crypto/Photolyase_FAD-like_sf"/>
</dbReference>
<keyword evidence="10" id="KW-1185">Reference proteome</keyword>
<sequence length="455" mass="53056">MKKRFAKSLFIFRRDLRLYDNAGLNAALQQSEQVLACFIFDPRQIEQHPYQSGPGLQFMLEALQDLRQQFQAQQCRLGLYHGQPEQIVGRLQREQAIEAVFVNRDYTPFSRRRDAELQTFCEQRGLAFCSYADALLNEPEHALKSDGSAYQVFTAFYNRARLHPVALPQGLADGQWLDGEQYTDLISRLQQVHRNALPGGRQAALQQLDELSGCRDYCQQRDYPALSATSDLSAYLKFGCCSVREAYYAMVEKLGTEHPLLRQLYWRDFFTHIGFHFPRVFGHAFHQRYDNIAWRNDRDEFQAWAEGQTGFPIVDAGMRQLNRTGGMHNRVRMITASFLVKDLHIDWRWGERYFARHLLDYDPCLNNGNWQWAASTGCDAQPYFRIFNPWLQQKKFDPDCVYIKYWLPELNGYAPTLIHNWFKQPLAGAYPPPMVEHGIRSERAKLLFQQAGQQL</sequence>
<evidence type="ECO:0000313" key="10">
    <source>
        <dbReference type="Proteomes" id="UP001524586"/>
    </source>
</evidence>
<gene>
    <name evidence="9" type="ORF">NP596_03590</name>
</gene>
<reference evidence="9 10" key="1">
    <citation type="submission" date="2022-07" db="EMBL/GenBank/DDBJ databases">
        <title>Methylomonas rivi sp. nov., Methylomonas rosea sp. nov., Methylomonas aureus sp. nov. and Methylomonas subterranea sp. nov., four novel methanotrophs isolated from a freshwater creek and the deep terrestrial subsurface.</title>
        <authorList>
            <person name="Abin C."/>
            <person name="Sankaranarayanan K."/>
            <person name="Garner C."/>
            <person name="Sindelar R."/>
            <person name="Kotary K."/>
            <person name="Garner R."/>
            <person name="Barclay S."/>
            <person name="Lawson P."/>
            <person name="Krumholz L."/>
        </authorList>
    </citation>
    <scope>NUCLEOTIDE SEQUENCE [LARGE SCALE GENOMIC DNA]</scope>
    <source>
        <strain evidence="9 10">WSC-6</strain>
    </source>
</reference>
<dbReference type="PROSITE" id="PS00394">
    <property type="entry name" value="DNA_PHOTOLYASES_1_1"/>
    <property type="match status" value="1"/>
</dbReference>
<keyword evidence="6 7" id="KW-0157">Chromophore</keyword>
<accession>A0ABT1U123</accession>
<evidence type="ECO:0000313" key="9">
    <source>
        <dbReference type="EMBL" id="MCQ8127532.1"/>
    </source>
</evidence>
<evidence type="ECO:0000256" key="3">
    <source>
        <dbReference type="ARBA" id="ARBA00005862"/>
    </source>
</evidence>
<comment type="cofactor">
    <cofactor evidence="2">
        <name>FAD</name>
        <dbReference type="ChEBI" id="CHEBI:57692"/>
    </cofactor>
</comment>
<dbReference type="Gene3D" id="3.40.50.620">
    <property type="entry name" value="HUPs"/>
    <property type="match status" value="1"/>
</dbReference>
<organism evidence="9 10">
    <name type="scientific">Methylomonas rivi</name>
    <dbReference type="NCBI Taxonomy" id="2952226"/>
    <lineage>
        <taxon>Bacteria</taxon>
        <taxon>Pseudomonadati</taxon>
        <taxon>Pseudomonadota</taxon>
        <taxon>Gammaproteobacteria</taxon>
        <taxon>Methylococcales</taxon>
        <taxon>Methylococcaceae</taxon>
        <taxon>Methylomonas</taxon>
    </lineage>
</organism>
<feature type="domain" description="Photolyase/cryptochrome alpha/beta" evidence="8">
    <location>
        <begin position="6"/>
        <end position="136"/>
    </location>
</feature>
<dbReference type="RefSeq" id="WP_256613861.1">
    <property type="nucleotide sequence ID" value="NZ_JANIBK010000010.1"/>
</dbReference>
<dbReference type="PANTHER" id="PTHR11455:SF9">
    <property type="entry name" value="CRYPTOCHROME CIRCADIAN CLOCK 5 ISOFORM X1"/>
    <property type="match status" value="1"/>
</dbReference>
<evidence type="ECO:0000256" key="1">
    <source>
        <dbReference type="ARBA" id="ARBA00001932"/>
    </source>
</evidence>
<dbReference type="InterPro" id="IPR014729">
    <property type="entry name" value="Rossmann-like_a/b/a_fold"/>
</dbReference>
<keyword evidence="5 7" id="KW-0274">FAD</keyword>
<evidence type="ECO:0000256" key="5">
    <source>
        <dbReference type="ARBA" id="ARBA00022827"/>
    </source>
</evidence>
<comment type="caution">
    <text evidence="9">The sequence shown here is derived from an EMBL/GenBank/DDBJ whole genome shotgun (WGS) entry which is preliminary data.</text>
</comment>
<dbReference type="InterPro" id="IPR018394">
    <property type="entry name" value="DNA_photolyase_1_CS_C"/>
</dbReference>
<dbReference type="PROSITE" id="PS51645">
    <property type="entry name" value="PHR_CRY_ALPHA_BETA"/>
    <property type="match status" value="1"/>
</dbReference>
<dbReference type="InterPro" id="IPR002081">
    <property type="entry name" value="Cryptochrome/DNA_photolyase_1"/>
</dbReference>
<evidence type="ECO:0000256" key="7">
    <source>
        <dbReference type="RuleBase" id="RU004182"/>
    </source>
</evidence>
<keyword evidence="4 7" id="KW-0285">Flavoprotein</keyword>
<evidence type="ECO:0000259" key="8">
    <source>
        <dbReference type="PROSITE" id="PS51645"/>
    </source>
</evidence>
<dbReference type="Gene3D" id="1.10.579.10">
    <property type="entry name" value="DNA Cyclobutane Dipyrimidine Photolyase, subunit A, domain 3"/>
    <property type="match status" value="1"/>
</dbReference>
<comment type="similarity">
    <text evidence="7">Belongs to the DNA photolyase family.</text>
</comment>
<dbReference type="InterPro" id="IPR006050">
    <property type="entry name" value="DNA_photolyase_N"/>
</dbReference>
<dbReference type="EMBL" id="JANIBK010000010">
    <property type="protein sequence ID" value="MCQ8127532.1"/>
    <property type="molecule type" value="Genomic_DNA"/>
</dbReference>
<dbReference type="SUPFAM" id="SSF48173">
    <property type="entry name" value="Cryptochrome/photolyase FAD-binding domain"/>
    <property type="match status" value="1"/>
</dbReference>
<dbReference type="InterPro" id="IPR036155">
    <property type="entry name" value="Crypto/Photolyase_N_sf"/>
</dbReference>
<protein>
    <submittedName>
        <fullName evidence="9">DNA photolyase family protein</fullName>
    </submittedName>
</protein>
<evidence type="ECO:0000256" key="2">
    <source>
        <dbReference type="ARBA" id="ARBA00001974"/>
    </source>
</evidence>
<dbReference type="InterPro" id="IPR005101">
    <property type="entry name" value="Cryptochr/Photolyase_FAD-bd"/>
</dbReference>
<dbReference type="SUPFAM" id="SSF52425">
    <property type="entry name" value="Cryptochrome/photolyase, N-terminal domain"/>
    <property type="match status" value="1"/>
</dbReference>